<name>A0AB34XML0_9MICO</name>
<sequence>MDATERTSADESFVLIDERDITREAEVDAFRVAHWTGRDGDPQDLTAVAVYESATATLDEAIEWAKTSQTPPARLTEVFAIINGRGKRKESILIAHYDRRPPLPPGVEREPWYSESSLTLSS</sequence>
<evidence type="ECO:0000256" key="1">
    <source>
        <dbReference type="SAM" id="MobiDB-lite"/>
    </source>
</evidence>
<feature type="compositionally biased region" description="Basic and acidic residues" evidence="1">
    <location>
        <begin position="99"/>
        <end position="112"/>
    </location>
</feature>
<dbReference type="RefSeq" id="WP_063250896.1">
    <property type="nucleotide sequence ID" value="NZ_CBDRLP010000002.1"/>
</dbReference>
<reference evidence="3" key="1">
    <citation type="submission" date="2016-01" db="EMBL/GenBank/DDBJ databases">
        <title>Draft genome of Chromobacterium sp. F49.</title>
        <authorList>
            <person name="Hong K.W."/>
        </authorList>
    </citation>
    <scope>NUCLEOTIDE SEQUENCE [LARGE SCALE GENOMIC DNA]</scope>
    <source>
        <strain evidence="3">M40</strain>
    </source>
</reference>
<dbReference type="Proteomes" id="UP000076612">
    <property type="component" value="Unassembled WGS sequence"/>
</dbReference>
<dbReference type="EMBL" id="LQQR01000064">
    <property type="protein sequence ID" value="KZE11167.1"/>
    <property type="molecule type" value="Genomic_DNA"/>
</dbReference>
<gene>
    <name evidence="2" type="ORF">AVW13_16835</name>
</gene>
<proteinExistence type="predicted"/>
<evidence type="ECO:0000313" key="3">
    <source>
        <dbReference type="Proteomes" id="UP000076612"/>
    </source>
</evidence>
<comment type="caution">
    <text evidence="2">The sequence shown here is derived from an EMBL/GenBank/DDBJ whole genome shotgun (WGS) entry which is preliminary data.</text>
</comment>
<evidence type="ECO:0000313" key="2">
    <source>
        <dbReference type="EMBL" id="KZE11167.1"/>
    </source>
</evidence>
<accession>A0AB34XML0</accession>
<dbReference type="AlphaFoldDB" id="A0AB34XML0"/>
<feature type="region of interest" description="Disordered" evidence="1">
    <location>
        <begin position="99"/>
        <end position="122"/>
    </location>
</feature>
<organism evidence="2 3">
    <name type="scientific">Brevibacterium casei</name>
    <dbReference type="NCBI Taxonomy" id="33889"/>
    <lineage>
        <taxon>Bacteria</taxon>
        <taxon>Bacillati</taxon>
        <taxon>Actinomycetota</taxon>
        <taxon>Actinomycetes</taxon>
        <taxon>Micrococcales</taxon>
        <taxon>Brevibacteriaceae</taxon>
        <taxon>Brevibacterium</taxon>
    </lineage>
</organism>
<protein>
    <submittedName>
        <fullName evidence="2">Uncharacterized protein</fullName>
    </submittedName>
</protein>